<dbReference type="FunFam" id="3.20.20.100:FF:000004">
    <property type="entry name" value="Oxidoreductase, aldo/keto reductase"/>
    <property type="match status" value="1"/>
</dbReference>
<dbReference type="CDD" id="cd19081">
    <property type="entry name" value="AKR_AKR9C1"/>
    <property type="match status" value="1"/>
</dbReference>
<dbReference type="EMBL" id="SSWX01000016">
    <property type="protein sequence ID" value="THJ32253.1"/>
    <property type="molecule type" value="Genomic_DNA"/>
</dbReference>
<keyword evidence="1" id="KW-0560">Oxidoreductase</keyword>
<protein>
    <submittedName>
        <fullName evidence="3">Aldo/keto reductase</fullName>
    </submittedName>
</protein>
<dbReference type="Gene3D" id="3.20.20.100">
    <property type="entry name" value="NADP-dependent oxidoreductase domain"/>
    <property type="match status" value="1"/>
</dbReference>
<dbReference type="InterPro" id="IPR023210">
    <property type="entry name" value="NADP_OxRdtase_dom"/>
</dbReference>
<gene>
    <name evidence="3" type="ORF">E8K88_12535</name>
</gene>
<dbReference type="SUPFAM" id="SSF51430">
    <property type="entry name" value="NAD(P)-linked oxidoreductase"/>
    <property type="match status" value="1"/>
</dbReference>
<dbReference type="InterPro" id="IPR050523">
    <property type="entry name" value="AKR_Detox_Biosynth"/>
</dbReference>
<evidence type="ECO:0000256" key="1">
    <source>
        <dbReference type="ARBA" id="ARBA00023002"/>
    </source>
</evidence>
<sequence>MLAMRTLGKTGITVSPLCFGGNVFGWTADEAQSFRLLDRFVDAGFNFIDTADIYSSWVPGHQGGESETILGKWLKQVGNREKVVIATKVGKPMGEGKSGLKSHYIQQAVDASLQRLQTDYIDLYYTHEDDPSTPLEETLQALSDLVKTGKVRSLGASNYTGARLTQAMDAAKKLGVAGFEVLQPGYNLYDREEYERDLLPVVQAHGLAVAPFYALAAGFLTGKYRTQADAEKSVRGARVVETYLNPRGLLILQKLDEVADRYVATPGQVAIAWLLSQPGIVAPIASATTDEQLDELLFAARLKLDKDALHELTMVSAPADSQ</sequence>
<dbReference type="Proteomes" id="UP000306236">
    <property type="component" value="Unassembled WGS sequence"/>
</dbReference>
<organism evidence="3 4">
    <name type="scientific">Lampropedia aestuarii</name>
    <dbReference type="NCBI Taxonomy" id="2562762"/>
    <lineage>
        <taxon>Bacteria</taxon>
        <taxon>Pseudomonadati</taxon>
        <taxon>Pseudomonadota</taxon>
        <taxon>Betaproteobacteria</taxon>
        <taxon>Burkholderiales</taxon>
        <taxon>Comamonadaceae</taxon>
        <taxon>Lampropedia</taxon>
    </lineage>
</organism>
<evidence type="ECO:0000313" key="3">
    <source>
        <dbReference type="EMBL" id="THJ32253.1"/>
    </source>
</evidence>
<comment type="caution">
    <text evidence="3">The sequence shown here is derived from an EMBL/GenBank/DDBJ whole genome shotgun (WGS) entry which is preliminary data.</text>
</comment>
<name>A0A4S5BMG5_9BURK</name>
<feature type="domain" description="NADP-dependent oxidoreductase" evidence="2">
    <location>
        <begin position="16"/>
        <end position="313"/>
    </location>
</feature>
<dbReference type="RefSeq" id="WP_136407012.1">
    <property type="nucleotide sequence ID" value="NZ_SSWX01000016.1"/>
</dbReference>
<dbReference type="PANTHER" id="PTHR43364:SF6">
    <property type="entry name" value="OXIDOREDUCTASE-RELATED"/>
    <property type="match status" value="1"/>
</dbReference>
<accession>A0A4S5BMG5</accession>
<reference evidence="3 4" key="1">
    <citation type="submission" date="2019-04" db="EMBL/GenBank/DDBJ databases">
        <title>Lampropedia sp YIM MLB12 draf genome.</title>
        <authorList>
            <person name="Wang Y.-X."/>
        </authorList>
    </citation>
    <scope>NUCLEOTIDE SEQUENCE [LARGE SCALE GENOMIC DNA]</scope>
    <source>
        <strain evidence="3 4">YIM MLB12</strain>
    </source>
</reference>
<dbReference type="InterPro" id="IPR036812">
    <property type="entry name" value="NAD(P)_OxRdtase_dom_sf"/>
</dbReference>
<dbReference type="GO" id="GO:0016491">
    <property type="term" value="F:oxidoreductase activity"/>
    <property type="evidence" value="ECO:0007669"/>
    <property type="project" value="UniProtKB-KW"/>
</dbReference>
<evidence type="ECO:0000313" key="4">
    <source>
        <dbReference type="Proteomes" id="UP000306236"/>
    </source>
</evidence>
<dbReference type="GO" id="GO:0005829">
    <property type="term" value="C:cytosol"/>
    <property type="evidence" value="ECO:0007669"/>
    <property type="project" value="UniProtKB-ARBA"/>
</dbReference>
<dbReference type="OrthoDB" id="5488419at2"/>
<proteinExistence type="predicted"/>
<keyword evidence="4" id="KW-1185">Reference proteome</keyword>
<dbReference type="Pfam" id="PF00248">
    <property type="entry name" value="Aldo_ket_red"/>
    <property type="match status" value="1"/>
</dbReference>
<evidence type="ECO:0000259" key="2">
    <source>
        <dbReference type="Pfam" id="PF00248"/>
    </source>
</evidence>
<dbReference type="PANTHER" id="PTHR43364">
    <property type="entry name" value="NADH-SPECIFIC METHYLGLYOXAL REDUCTASE-RELATED"/>
    <property type="match status" value="1"/>
</dbReference>
<dbReference type="AlphaFoldDB" id="A0A4S5BMG5"/>